<proteinExistence type="predicted"/>
<feature type="compositionally biased region" description="Low complexity" evidence="1">
    <location>
        <begin position="180"/>
        <end position="189"/>
    </location>
</feature>
<accession>A0A6V8KK82</accession>
<gene>
    <name evidence="2" type="ORF">Phou_084540</name>
</gene>
<name>A0A6V8KK82_9ACTN</name>
<organism evidence="2 3">
    <name type="scientific">Phytohabitans houttuyneae</name>
    <dbReference type="NCBI Taxonomy" id="1076126"/>
    <lineage>
        <taxon>Bacteria</taxon>
        <taxon>Bacillati</taxon>
        <taxon>Actinomycetota</taxon>
        <taxon>Actinomycetes</taxon>
        <taxon>Micromonosporales</taxon>
        <taxon>Micromonosporaceae</taxon>
    </lineage>
</organism>
<evidence type="ECO:0000313" key="2">
    <source>
        <dbReference type="EMBL" id="GFJ84274.1"/>
    </source>
</evidence>
<dbReference type="EMBL" id="BLPF01000003">
    <property type="protein sequence ID" value="GFJ84274.1"/>
    <property type="molecule type" value="Genomic_DNA"/>
</dbReference>
<feature type="region of interest" description="Disordered" evidence="1">
    <location>
        <begin position="152"/>
        <end position="189"/>
    </location>
</feature>
<keyword evidence="3" id="KW-1185">Reference proteome</keyword>
<reference evidence="2 3" key="1">
    <citation type="submission" date="2020-03" db="EMBL/GenBank/DDBJ databases">
        <title>Whole genome shotgun sequence of Phytohabitans houttuyneae NBRC 108639.</title>
        <authorList>
            <person name="Komaki H."/>
            <person name="Tamura T."/>
        </authorList>
    </citation>
    <scope>NUCLEOTIDE SEQUENCE [LARGE SCALE GENOMIC DNA]</scope>
    <source>
        <strain evidence="2 3">NBRC 108639</strain>
    </source>
</reference>
<protein>
    <submittedName>
        <fullName evidence="2">Uncharacterized protein</fullName>
    </submittedName>
</protein>
<dbReference type="Proteomes" id="UP000482800">
    <property type="component" value="Unassembled WGS sequence"/>
</dbReference>
<comment type="caution">
    <text evidence="2">The sequence shown here is derived from an EMBL/GenBank/DDBJ whole genome shotgun (WGS) entry which is preliminary data.</text>
</comment>
<evidence type="ECO:0000313" key="3">
    <source>
        <dbReference type="Proteomes" id="UP000482800"/>
    </source>
</evidence>
<dbReference type="AlphaFoldDB" id="A0A6V8KK82"/>
<evidence type="ECO:0000256" key="1">
    <source>
        <dbReference type="SAM" id="MobiDB-lite"/>
    </source>
</evidence>
<sequence length="216" mass="22804">MDRERNSGLAVRDGDPLTPHYSWSLAREGAASEWPFALVRAVCRLVRARGSRLRRDAGLTHVLVSVRDAVGLRWRGDTEMLVSAPDAVGPLRRTDADPSRVPGSVRGAVGPGWRGDADVLVSVPGTVGPRWRRGVSVLDAVGAWRWKEAGVPGAVRPPRLSDPNPTSRRHRSAPPPPDGVPAAAAAKPGRGEPALLGGLAGALPRPGWSVFIACVG</sequence>
<reference evidence="2 3" key="2">
    <citation type="submission" date="2020-03" db="EMBL/GenBank/DDBJ databases">
        <authorList>
            <person name="Ichikawa N."/>
            <person name="Kimura A."/>
            <person name="Kitahashi Y."/>
            <person name="Uohara A."/>
        </authorList>
    </citation>
    <scope>NUCLEOTIDE SEQUENCE [LARGE SCALE GENOMIC DNA]</scope>
    <source>
        <strain evidence="2 3">NBRC 108639</strain>
    </source>
</reference>